<feature type="region of interest" description="Disordered" evidence="1">
    <location>
        <begin position="588"/>
        <end position="612"/>
    </location>
</feature>
<dbReference type="EMBL" id="JAHHGM010000013">
    <property type="protein sequence ID" value="MBT2990057.1"/>
    <property type="molecule type" value="Genomic_DNA"/>
</dbReference>
<comment type="caution">
    <text evidence="2">The sequence shown here is derived from an EMBL/GenBank/DDBJ whole genome shotgun (WGS) entry which is preliminary data.</text>
</comment>
<feature type="compositionally biased region" description="Acidic residues" evidence="1">
    <location>
        <begin position="593"/>
        <end position="604"/>
    </location>
</feature>
<dbReference type="AlphaFoldDB" id="A0A944MER2"/>
<gene>
    <name evidence="2" type="ORF">KME65_13970</name>
</gene>
<dbReference type="Proteomes" id="UP000770889">
    <property type="component" value="Unassembled WGS sequence"/>
</dbReference>
<sequence>MATSNPTGLRIPEQAPPSGNSFFLDDKKLAAWAKELPVANVGETARKLFQTLRSFNRTELESSRRILCAEQLREPLSYVSSNLNKHYTGVRFPLSEKAHKIANLNRELHSGMATAYKAAIVDLLMESHGSPDTTQLTLAIHRCISYLSRVIMLSVVVYDSYPKRTWRELHTLHRLASRYGIGSYTIEDKLETSAIRSNIDEMYRRCLLFSLSSPYKMRQRENLQLFDTLLEWSRYTVIRPYDEAPEEYTITIHQDADLAPSHETRIEHTDSKYVQILDVSPLLSSLRDLFIDTADESPSLYGTNELSKSLIRQLLMLWSKAQKRAFVRTKLNFELRVAVGLRSVYKLIMLGDEPIQTDDKSVENGTWIETQFAQGGELKVTEHFSLMPMDVAAYNPRRGDFEEFGPNSTEYSSFEVPQENEMKIWEDNDKSQLDSATSLFHTINESAGGYCLDWRGKKIPKIQVGELIGVQSAMSVTQFGVGIVRWMRSSDQDSMRVGVQMIAPNALAITATDPEQKAKKSDECLLLPEVGTSGQPTSFICAAQAFDVGKIVSIDDGEESKDIKLTRLLESSGSISQYQFIYLDDPAAAAESEKDEESGNDSDFDSLWSTLT</sequence>
<evidence type="ECO:0000313" key="2">
    <source>
        <dbReference type="EMBL" id="MBT2990057.1"/>
    </source>
</evidence>
<protein>
    <recommendedName>
        <fullName evidence="4">GTPase</fullName>
    </recommendedName>
</protein>
<organism evidence="2 3">
    <name type="scientific">Candidatus Thiodiazotropha taylori</name>
    <dbReference type="NCBI Taxonomy" id="2792791"/>
    <lineage>
        <taxon>Bacteria</taxon>
        <taxon>Pseudomonadati</taxon>
        <taxon>Pseudomonadota</taxon>
        <taxon>Gammaproteobacteria</taxon>
        <taxon>Chromatiales</taxon>
        <taxon>Sedimenticolaceae</taxon>
        <taxon>Candidatus Thiodiazotropha</taxon>
    </lineage>
</organism>
<accession>A0A944MER2</accession>
<evidence type="ECO:0000256" key="1">
    <source>
        <dbReference type="SAM" id="MobiDB-lite"/>
    </source>
</evidence>
<evidence type="ECO:0000313" key="3">
    <source>
        <dbReference type="Proteomes" id="UP000770889"/>
    </source>
</evidence>
<evidence type="ECO:0008006" key="4">
    <source>
        <dbReference type="Google" id="ProtNLM"/>
    </source>
</evidence>
<proteinExistence type="predicted"/>
<reference evidence="2 3" key="1">
    <citation type="submission" date="2021-05" db="EMBL/GenBank/DDBJ databases">
        <title>Genetic and Functional Diversity in Clade A Lucinid endosymbionts from the Bahamas.</title>
        <authorList>
            <person name="Giani N.M."/>
            <person name="Engel A.S."/>
            <person name="Campbell B.J."/>
        </authorList>
    </citation>
    <scope>NUCLEOTIDE SEQUENCE [LARGE SCALE GENOMIC DNA]</scope>
    <source>
        <strain evidence="2">LUC16012Gg_MoonRockCtena</strain>
    </source>
</reference>
<name>A0A944MER2_9GAMM</name>